<dbReference type="PROSITE" id="PS00715">
    <property type="entry name" value="SIGMA70_1"/>
    <property type="match status" value="1"/>
</dbReference>
<name>A0A2P2BSX0_9FIRM</name>
<dbReference type="InterPro" id="IPR028630">
    <property type="entry name" value="Sigma70_RpoD"/>
</dbReference>
<comment type="function">
    <text evidence="6">Sigma factors are initiation factors that promote the attachment of RNA polymerase to specific initiation sites and are then released. This sigma factor is the primary sigma factor during exponential growth.</text>
</comment>
<feature type="DNA-binding region" description="H-T-H motif" evidence="6">
    <location>
        <begin position="348"/>
        <end position="367"/>
    </location>
</feature>
<dbReference type="PROSITE" id="PS00716">
    <property type="entry name" value="SIGMA70_2"/>
    <property type="match status" value="1"/>
</dbReference>
<dbReference type="InterPro" id="IPR042189">
    <property type="entry name" value="RNA_pol_sigma_70_r1_1_sf"/>
</dbReference>
<accession>A0A2P2BSX0</accession>
<keyword evidence="4 6" id="KW-0238">DNA-binding</keyword>
<evidence type="ECO:0000313" key="9">
    <source>
        <dbReference type="EMBL" id="CEI73446.1"/>
    </source>
</evidence>
<dbReference type="HAMAP" id="MF_00963">
    <property type="entry name" value="Sigma70_RpoD_SigA"/>
    <property type="match status" value="1"/>
</dbReference>
<evidence type="ECO:0000256" key="3">
    <source>
        <dbReference type="ARBA" id="ARBA00023082"/>
    </source>
</evidence>
<keyword evidence="2 6" id="KW-0805">Transcription regulation</keyword>
<dbReference type="InterPro" id="IPR036388">
    <property type="entry name" value="WH-like_DNA-bd_sf"/>
</dbReference>
<dbReference type="InterPro" id="IPR007627">
    <property type="entry name" value="RNA_pol_sigma70_r2"/>
</dbReference>
<dbReference type="Pfam" id="PF03979">
    <property type="entry name" value="Sigma70_r1_1"/>
    <property type="match status" value="1"/>
</dbReference>
<dbReference type="GO" id="GO:0003677">
    <property type="term" value="F:DNA binding"/>
    <property type="evidence" value="ECO:0007669"/>
    <property type="project" value="UniProtKB-UniRule"/>
</dbReference>
<dbReference type="GO" id="GO:0005737">
    <property type="term" value="C:cytoplasm"/>
    <property type="evidence" value="ECO:0007669"/>
    <property type="project" value="UniProtKB-SubCell"/>
</dbReference>
<sequence>MENKTNKKESKRITAKGLIEKGKKQGSLTLGEIMEAFSETELDKDQIENLYETLGNLGIEVIESKPQNADINFSSDDDLDIDVLEDGVDEELSKEDTPMELEAIDLSLPKGISIDDPVRMYLKEIGKIPLLKPHEEVELARRMNEGDEMAKQRLVEANLRLVVSIAKRYVGRGMLFLDLIQEGNLGLIKAVEKFDYEKGFKFSTYATWWIRQAITRAIADQARTIRIPVHMVETINKLIRVSRQLLQELGRDPKPEEIAKEMDMTEEKVREIMKIAQDPVSLETPIGEEEDSHLGDFIEDDAAPAPAEAAAYSLLKEQIEEVLGSLNEREQKVLKLRFGLEDGRARTLEEVGKEFDVTRERIRQIEAKALRKLRHPSRSKKLKDYLD</sequence>
<comment type="subunit">
    <text evidence="6">Interacts transiently with the RNA polymerase catalytic core.</text>
</comment>
<dbReference type="PRINTS" id="PR00046">
    <property type="entry name" value="SIGMA70FCT"/>
</dbReference>
<organism evidence="9 10">
    <name type="scientific">Romboutsia hominis</name>
    <dbReference type="NCBI Taxonomy" id="1507512"/>
    <lineage>
        <taxon>Bacteria</taxon>
        <taxon>Bacillati</taxon>
        <taxon>Bacillota</taxon>
        <taxon>Clostridia</taxon>
        <taxon>Peptostreptococcales</taxon>
        <taxon>Peptostreptococcaceae</taxon>
        <taxon>Romboutsia</taxon>
    </lineage>
</organism>
<dbReference type="Pfam" id="PF04539">
    <property type="entry name" value="Sigma70_r3"/>
    <property type="match status" value="1"/>
</dbReference>
<dbReference type="SUPFAM" id="SSF88659">
    <property type="entry name" value="Sigma3 and sigma4 domains of RNA polymerase sigma factors"/>
    <property type="match status" value="2"/>
</dbReference>
<dbReference type="NCBIfam" id="NF006666">
    <property type="entry name" value="PRK09210.1"/>
    <property type="match status" value="1"/>
</dbReference>
<dbReference type="InterPro" id="IPR007624">
    <property type="entry name" value="RNA_pol_sigma70_r3"/>
</dbReference>
<proteinExistence type="inferred from homology"/>
<evidence type="ECO:0000259" key="8">
    <source>
        <dbReference type="PROSITE" id="PS00716"/>
    </source>
</evidence>
<keyword evidence="1 6" id="KW-0963">Cytoplasm</keyword>
<dbReference type="Gene3D" id="1.10.10.10">
    <property type="entry name" value="Winged helix-like DNA-binding domain superfamily/Winged helix DNA-binding domain"/>
    <property type="match status" value="2"/>
</dbReference>
<protein>
    <recommendedName>
        <fullName evidence="6">RNA polymerase sigma factor SigA</fullName>
    </recommendedName>
</protein>
<dbReference type="GO" id="GO:0016987">
    <property type="term" value="F:sigma factor activity"/>
    <property type="evidence" value="ECO:0007669"/>
    <property type="project" value="UniProtKB-UniRule"/>
</dbReference>
<dbReference type="SUPFAM" id="SSF88946">
    <property type="entry name" value="Sigma2 domain of RNA polymerase sigma factors"/>
    <property type="match status" value="1"/>
</dbReference>
<dbReference type="InterPro" id="IPR000943">
    <property type="entry name" value="RNA_pol_sigma70"/>
</dbReference>
<dbReference type="InterPro" id="IPR007630">
    <property type="entry name" value="RNA_pol_sigma70_r4"/>
</dbReference>
<dbReference type="FunFam" id="1.10.10.10:FF:000002">
    <property type="entry name" value="RNA polymerase sigma factor SigA"/>
    <property type="match status" value="1"/>
</dbReference>
<dbReference type="Pfam" id="PF04542">
    <property type="entry name" value="Sigma70_r2"/>
    <property type="match status" value="1"/>
</dbReference>
<dbReference type="InterPro" id="IPR012760">
    <property type="entry name" value="RNA_pol_sigma_RpoD_C"/>
</dbReference>
<dbReference type="NCBIfam" id="TIGR02393">
    <property type="entry name" value="RpoD_Cterm"/>
    <property type="match status" value="1"/>
</dbReference>
<dbReference type="RefSeq" id="WP_240275679.1">
    <property type="nucleotide sequence ID" value="NZ_JAKNTL010000007.1"/>
</dbReference>
<dbReference type="InterPro" id="IPR014284">
    <property type="entry name" value="RNA_pol_sigma-70_dom"/>
</dbReference>
<dbReference type="EMBL" id="LN650648">
    <property type="protein sequence ID" value="CEI73446.1"/>
    <property type="molecule type" value="Genomic_DNA"/>
</dbReference>
<evidence type="ECO:0000313" key="10">
    <source>
        <dbReference type="Proteomes" id="UP000245695"/>
    </source>
</evidence>
<dbReference type="InterPro" id="IPR050239">
    <property type="entry name" value="Sigma-70_RNA_pol_init_factors"/>
</dbReference>
<dbReference type="NCBIfam" id="TIGR02937">
    <property type="entry name" value="sigma70-ECF"/>
    <property type="match status" value="1"/>
</dbReference>
<dbReference type="AlphaFoldDB" id="A0A2P2BSX0"/>
<reference evidence="9 10" key="1">
    <citation type="submission" date="2014-09" db="EMBL/GenBank/DDBJ databases">
        <authorList>
            <person name="Hornung B.V."/>
        </authorList>
    </citation>
    <scope>NUCLEOTIDE SEQUENCE [LARGE SCALE GENOMIC DNA]</scope>
    <source>
        <strain evidence="9 10">FRIFI</strain>
    </source>
</reference>
<keyword evidence="3 6" id="KW-0731">Sigma factor</keyword>
<dbReference type="FunFam" id="1.10.601.10:FF:000001">
    <property type="entry name" value="RNA polymerase sigma factor SigA"/>
    <property type="match status" value="1"/>
</dbReference>
<dbReference type="InterPro" id="IPR009042">
    <property type="entry name" value="RNA_pol_sigma70_r1_2"/>
</dbReference>
<feature type="domain" description="RNA polymerase sigma-70" evidence="7">
    <location>
        <begin position="178"/>
        <end position="191"/>
    </location>
</feature>
<dbReference type="PANTHER" id="PTHR30603:SF60">
    <property type="entry name" value="RNA POLYMERASE SIGMA FACTOR RPOD"/>
    <property type="match status" value="1"/>
</dbReference>
<evidence type="ECO:0000256" key="5">
    <source>
        <dbReference type="ARBA" id="ARBA00023163"/>
    </source>
</evidence>
<dbReference type="InterPro" id="IPR013325">
    <property type="entry name" value="RNA_pol_sigma_r2"/>
</dbReference>
<dbReference type="InterPro" id="IPR013324">
    <property type="entry name" value="RNA_pol_sigma_r3/r4-like"/>
</dbReference>
<feature type="region of interest" description="Sigma-70 factor domain-4" evidence="6">
    <location>
        <begin position="322"/>
        <end position="375"/>
    </location>
</feature>
<dbReference type="Pfam" id="PF04545">
    <property type="entry name" value="Sigma70_r4"/>
    <property type="match status" value="1"/>
</dbReference>
<evidence type="ECO:0000256" key="4">
    <source>
        <dbReference type="ARBA" id="ARBA00023125"/>
    </source>
</evidence>
<feature type="domain" description="RNA polymerase sigma-70" evidence="8">
    <location>
        <begin position="347"/>
        <end position="373"/>
    </location>
</feature>
<feature type="region of interest" description="Sigma-70 factor domain-3" evidence="6">
    <location>
        <begin position="233"/>
        <end position="309"/>
    </location>
</feature>
<evidence type="ECO:0000256" key="2">
    <source>
        <dbReference type="ARBA" id="ARBA00023015"/>
    </source>
</evidence>
<comment type="similarity">
    <text evidence="6">Belongs to the sigma-70 factor family. RpoD/SigA subfamily.</text>
</comment>
<gene>
    <name evidence="6" type="primary">sigA</name>
    <name evidence="9" type="ORF">FRIFI_1917</name>
</gene>
<dbReference type="GO" id="GO:0006352">
    <property type="term" value="P:DNA-templated transcription initiation"/>
    <property type="evidence" value="ECO:0007669"/>
    <property type="project" value="UniProtKB-UniRule"/>
</dbReference>
<dbReference type="InterPro" id="IPR007127">
    <property type="entry name" value="RNA_pol_sigma_70_r1_1"/>
</dbReference>
<dbReference type="Proteomes" id="UP000245695">
    <property type="component" value="Chromosome 1"/>
</dbReference>
<feature type="short sequence motif" description="Interaction with polymerase core subunit RpoC" evidence="6">
    <location>
        <begin position="178"/>
        <end position="181"/>
    </location>
</feature>
<evidence type="ECO:0000259" key="7">
    <source>
        <dbReference type="PROSITE" id="PS00715"/>
    </source>
</evidence>
<dbReference type="Gene3D" id="1.10.220.120">
    <property type="entry name" value="Sigma-70 factor, region 1.1"/>
    <property type="match status" value="1"/>
</dbReference>
<dbReference type="Gene3D" id="1.10.601.10">
    <property type="entry name" value="RNA Polymerase Primary Sigma Factor"/>
    <property type="match status" value="2"/>
</dbReference>
<keyword evidence="10" id="KW-1185">Reference proteome</keyword>
<dbReference type="KEGG" id="rhom:FRIFI_1917"/>
<feature type="region of interest" description="Sigma-70 factor domain-2" evidence="6">
    <location>
        <begin position="154"/>
        <end position="224"/>
    </location>
</feature>
<comment type="subcellular location">
    <subcellularLocation>
        <location evidence="6">Cytoplasm</location>
    </subcellularLocation>
</comment>
<evidence type="ECO:0000256" key="6">
    <source>
        <dbReference type="HAMAP-Rule" id="MF_00963"/>
    </source>
</evidence>
<dbReference type="Pfam" id="PF00140">
    <property type="entry name" value="Sigma70_r1_2"/>
    <property type="match status" value="1"/>
</dbReference>
<dbReference type="CDD" id="cd06171">
    <property type="entry name" value="Sigma70_r4"/>
    <property type="match status" value="1"/>
</dbReference>
<evidence type="ECO:0000256" key="1">
    <source>
        <dbReference type="ARBA" id="ARBA00022490"/>
    </source>
</evidence>
<keyword evidence="5 6" id="KW-0804">Transcription</keyword>
<dbReference type="FunFam" id="1.10.10.10:FF:000004">
    <property type="entry name" value="RNA polymerase sigma factor SigA"/>
    <property type="match status" value="1"/>
</dbReference>
<dbReference type="PANTHER" id="PTHR30603">
    <property type="entry name" value="RNA POLYMERASE SIGMA FACTOR RPO"/>
    <property type="match status" value="1"/>
</dbReference>